<protein>
    <submittedName>
        <fullName evidence="1">Uncharacterized protein</fullName>
    </submittedName>
</protein>
<evidence type="ECO:0000313" key="1">
    <source>
        <dbReference type="EMBL" id="MPN13301.1"/>
    </source>
</evidence>
<gene>
    <name evidence="1" type="ORF">SDC9_160622</name>
</gene>
<reference evidence="1" key="1">
    <citation type="submission" date="2019-08" db="EMBL/GenBank/DDBJ databases">
        <authorList>
            <person name="Kucharzyk K."/>
            <person name="Murdoch R.W."/>
            <person name="Higgins S."/>
            <person name="Loffler F."/>
        </authorList>
    </citation>
    <scope>NUCLEOTIDE SEQUENCE</scope>
</reference>
<dbReference type="EMBL" id="VSSQ01059799">
    <property type="protein sequence ID" value="MPN13301.1"/>
    <property type="molecule type" value="Genomic_DNA"/>
</dbReference>
<dbReference type="AlphaFoldDB" id="A0A645FG11"/>
<name>A0A645FG11_9ZZZZ</name>
<organism evidence="1">
    <name type="scientific">bioreactor metagenome</name>
    <dbReference type="NCBI Taxonomy" id="1076179"/>
    <lineage>
        <taxon>unclassified sequences</taxon>
        <taxon>metagenomes</taxon>
        <taxon>ecological metagenomes</taxon>
    </lineage>
</organism>
<accession>A0A645FG11</accession>
<sequence length="136" mass="14836">MRHGVVRDEALQPADADRFALDAAHAPFLALRLLRADTSADGGQGIGRANDVVGLQKLALNHQLNELRNADVDGATLHARLSLAVEAARRFVDGHRLVVALGHLFEIAVANVWVLLARGQLRQSHIRHVQFPPRLA</sequence>
<comment type="caution">
    <text evidence="1">The sequence shown here is derived from an EMBL/GenBank/DDBJ whole genome shotgun (WGS) entry which is preliminary data.</text>
</comment>
<proteinExistence type="predicted"/>